<evidence type="ECO:0000313" key="3">
    <source>
        <dbReference type="Proteomes" id="UP000253426"/>
    </source>
</evidence>
<comment type="caution">
    <text evidence="2">The sequence shown here is derived from an EMBL/GenBank/DDBJ whole genome shotgun (WGS) entry which is preliminary data.</text>
</comment>
<sequence>MNLLPLSWFRYTLLFLLSVVSFGSYAHALNDADLQRIGKRIWQNECAGTVEGLTSWNSGENFASLGIGHFIWYPEGVDGPFEESFPKLVQWFRQRGVNLPAWLLSTKDCPWPNQAAFARDREGSRQKDLRKLLASTISEQTLFIIARLDQAAPRLVQAAGKNGALVERNIAFLRQTAAGNFALIDYVNFKGEGLNPKERYKGEGWGLLQVLINMRPADAASAPAAFAKSSQQVLARRVANSPAERGEKRWLAGWSNRCAAYAK</sequence>
<dbReference type="EMBL" id="QNRR01000006">
    <property type="protein sequence ID" value="RBP42498.1"/>
    <property type="molecule type" value="Genomic_DNA"/>
</dbReference>
<feature type="chain" id="PRO_5016751866" evidence="1">
    <location>
        <begin position="29"/>
        <end position="263"/>
    </location>
</feature>
<gene>
    <name evidence="2" type="ORF">DES53_106207</name>
</gene>
<dbReference type="AlphaFoldDB" id="A0A366HIA4"/>
<accession>A0A366HIA4</accession>
<feature type="signal peptide" evidence="1">
    <location>
        <begin position="1"/>
        <end position="28"/>
    </location>
</feature>
<dbReference type="RefSeq" id="WP_113959626.1">
    <property type="nucleotide sequence ID" value="NZ_QNRR01000006.1"/>
</dbReference>
<evidence type="ECO:0000313" key="2">
    <source>
        <dbReference type="EMBL" id="RBP42498.1"/>
    </source>
</evidence>
<keyword evidence="3" id="KW-1185">Reference proteome</keyword>
<dbReference type="OrthoDB" id="20998at2"/>
<dbReference type="Proteomes" id="UP000253426">
    <property type="component" value="Unassembled WGS sequence"/>
</dbReference>
<organism evidence="2 3">
    <name type="scientific">Roseimicrobium gellanilyticum</name>
    <dbReference type="NCBI Taxonomy" id="748857"/>
    <lineage>
        <taxon>Bacteria</taxon>
        <taxon>Pseudomonadati</taxon>
        <taxon>Verrucomicrobiota</taxon>
        <taxon>Verrucomicrobiia</taxon>
        <taxon>Verrucomicrobiales</taxon>
        <taxon>Verrucomicrobiaceae</taxon>
        <taxon>Roseimicrobium</taxon>
    </lineage>
</organism>
<name>A0A366HIA4_9BACT</name>
<evidence type="ECO:0000256" key="1">
    <source>
        <dbReference type="SAM" id="SignalP"/>
    </source>
</evidence>
<keyword evidence="1" id="KW-0732">Signal</keyword>
<proteinExistence type="predicted"/>
<protein>
    <submittedName>
        <fullName evidence="2">Uncharacterized protein</fullName>
    </submittedName>
</protein>
<reference evidence="2 3" key="1">
    <citation type="submission" date="2018-06" db="EMBL/GenBank/DDBJ databases">
        <title>Genomic Encyclopedia of Type Strains, Phase IV (KMG-IV): sequencing the most valuable type-strain genomes for metagenomic binning, comparative biology and taxonomic classification.</title>
        <authorList>
            <person name="Goeker M."/>
        </authorList>
    </citation>
    <scope>NUCLEOTIDE SEQUENCE [LARGE SCALE GENOMIC DNA]</scope>
    <source>
        <strain evidence="2 3">DSM 25532</strain>
    </source>
</reference>